<evidence type="ECO:0000256" key="7">
    <source>
        <dbReference type="RuleBase" id="RU000320"/>
    </source>
</evidence>
<dbReference type="PANTHER" id="PTHR42682">
    <property type="entry name" value="HYDROGENASE-4 COMPONENT F"/>
    <property type="match status" value="1"/>
</dbReference>
<evidence type="ECO:0000256" key="6">
    <source>
        <dbReference type="ARBA" id="ARBA00023136"/>
    </source>
</evidence>
<keyword evidence="3 7" id="KW-0812">Transmembrane</keyword>
<dbReference type="GO" id="GO:0008137">
    <property type="term" value="F:NADH dehydrogenase (ubiquinone) activity"/>
    <property type="evidence" value="ECO:0007669"/>
    <property type="project" value="InterPro"/>
</dbReference>
<dbReference type="EMBL" id="LHUR01000027">
    <property type="protein sequence ID" value="KOA19261.1"/>
    <property type="molecule type" value="Genomic_DNA"/>
</dbReference>
<dbReference type="InterPro" id="IPR003918">
    <property type="entry name" value="NADH_UbQ_OxRdtase"/>
</dbReference>
<organism evidence="10 11">
    <name type="scientific">Clostridium homopropionicum DSM 5847</name>
    <dbReference type="NCBI Taxonomy" id="1121318"/>
    <lineage>
        <taxon>Bacteria</taxon>
        <taxon>Bacillati</taxon>
        <taxon>Bacillota</taxon>
        <taxon>Clostridia</taxon>
        <taxon>Eubacteriales</taxon>
        <taxon>Clostridiaceae</taxon>
        <taxon>Clostridium</taxon>
    </lineage>
</organism>
<proteinExistence type="predicted"/>
<feature type="transmembrane region" description="Helical" evidence="8">
    <location>
        <begin position="460"/>
        <end position="481"/>
    </location>
</feature>
<feature type="transmembrane region" description="Helical" evidence="8">
    <location>
        <begin position="575"/>
        <end position="593"/>
    </location>
</feature>
<keyword evidence="11" id="KW-1185">Reference proteome</keyword>
<evidence type="ECO:0000256" key="4">
    <source>
        <dbReference type="ARBA" id="ARBA00022989"/>
    </source>
</evidence>
<dbReference type="Pfam" id="PF00361">
    <property type="entry name" value="Proton_antipo_M"/>
    <property type="match status" value="1"/>
</dbReference>
<feature type="transmembrane region" description="Helical" evidence="8">
    <location>
        <begin position="320"/>
        <end position="342"/>
    </location>
</feature>
<dbReference type="PATRIC" id="fig|1121318.3.peg.2381"/>
<gene>
    <name evidence="10" type="primary">hyfB_2</name>
    <name evidence="10" type="ORF">CLHOM_23670</name>
</gene>
<dbReference type="PRINTS" id="PR01437">
    <property type="entry name" value="NUOXDRDTASE4"/>
</dbReference>
<dbReference type="InterPro" id="IPR001750">
    <property type="entry name" value="ND/Mrp_TM"/>
</dbReference>
<keyword evidence="5 10" id="KW-0560">Oxidoreductase</keyword>
<feature type="transmembrane region" description="Helical" evidence="8">
    <location>
        <begin position="102"/>
        <end position="123"/>
    </location>
</feature>
<evidence type="ECO:0000256" key="2">
    <source>
        <dbReference type="ARBA" id="ARBA00022475"/>
    </source>
</evidence>
<comment type="subcellular location">
    <subcellularLocation>
        <location evidence="1">Cell membrane</location>
        <topology evidence="1">Multi-pass membrane protein</topology>
    </subcellularLocation>
    <subcellularLocation>
        <location evidence="7">Membrane</location>
        <topology evidence="7">Multi-pass membrane protein</topology>
    </subcellularLocation>
</comment>
<dbReference type="GO" id="GO:0042773">
    <property type="term" value="P:ATP synthesis coupled electron transport"/>
    <property type="evidence" value="ECO:0007669"/>
    <property type="project" value="InterPro"/>
</dbReference>
<evidence type="ECO:0000313" key="11">
    <source>
        <dbReference type="Proteomes" id="UP000037043"/>
    </source>
</evidence>
<comment type="caution">
    <text evidence="10">The sequence shown here is derived from an EMBL/GenBank/DDBJ whole genome shotgun (WGS) entry which is preliminary data.</text>
</comment>
<feature type="transmembrane region" description="Helical" evidence="8">
    <location>
        <begin position="362"/>
        <end position="384"/>
    </location>
</feature>
<feature type="transmembrane region" description="Helical" evidence="8">
    <location>
        <begin position="147"/>
        <end position="170"/>
    </location>
</feature>
<feature type="transmembrane region" description="Helical" evidence="8">
    <location>
        <begin position="46"/>
        <end position="67"/>
    </location>
</feature>
<reference evidence="11" key="1">
    <citation type="submission" date="2015-08" db="EMBL/GenBank/DDBJ databases">
        <title>Genome sequence of the strict anaerobe Clostridium homopropionicum LuHBu1 (DSM 5847T).</title>
        <authorList>
            <person name="Poehlein A."/>
            <person name="Beck M."/>
            <person name="Schiel-Bengelsdorf B."/>
            <person name="Bengelsdorf F.R."/>
            <person name="Daniel R."/>
            <person name="Duerre P."/>
        </authorList>
    </citation>
    <scope>NUCLEOTIDE SEQUENCE [LARGE SCALE GENOMIC DNA]</scope>
    <source>
        <strain evidence="11">DSM 5847</strain>
    </source>
</reference>
<evidence type="ECO:0000313" key="10">
    <source>
        <dbReference type="EMBL" id="KOA19261.1"/>
    </source>
</evidence>
<accession>A0A0L6Z8G5</accession>
<evidence type="ECO:0000256" key="5">
    <source>
        <dbReference type="ARBA" id="ARBA00023002"/>
    </source>
</evidence>
<feature type="transmembrane region" description="Helical" evidence="8">
    <location>
        <begin position="414"/>
        <end position="434"/>
    </location>
</feature>
<keyword evidence="4 8" id="KW-1133">Transmembrane helix</keyword>
<keyword evidence="6 8" id="KW-0472">Membrane</keyword>
<evidence type="ECO:0000256" key="1">
    <source>
        <dbReference type="ARBA" id="ARBA00004651"/>
    </source>
</evidence>
<dbReference type="EC" id="1.-.-.-" evidence="10"/>
<dbReference type="GO" id="GO:0005886">
    <property type="term" value="C:plasma membrane"/>
    <property type="evidence" value="ECO:0007669"/>
    <property type="project" value="UniProtKB-SubCell"/>
</dbReference>
<evidence type="ECO:0000259" key="9">
    <source>
        <dbReference type="Pfam" id="PF00361"/>
    </source>
</evidence>
<feature type="domain" description="NADH:quinone oxidoreductase/Mrp antiporter transmembrane" evidence="9">
    <location>
        <begin position="67"/>
        <end position="352"/>
    </location>
</feature>
<name>A0A0L6Z8G5_9CLOT</name>
<evidence type="ECO:0000256" key="8">
    <source>
        <dbReference type="SAM" id="Phobius"/>
    </source>
</evidence>
<keyword evidence="2" id="KW-1003">Cell membrane</keyword>
<feature type="transmembrane region" description="Helical" evidence="8">
    <location>
        <begin position="240"/>
        <end position="263"/>
    </location>
</feature>
<dbReference type="PANTHER" id="PTHR42682:SF3">
    <property type="entry name" value="FORMATE HYDROGENLYASE SUBUNIT 3-RELATED"/>
    <property type="match status" value="1"/>
</dbReference>
<dbReference type="AlphaFoldDB" id="A0A0L6Z8G5"/>
<dbReference type="Proteomes" id="UP000037043">
    <property type="component" value="Unassembled WGS sequence"/>
</dbReference>
<feature type="transmembrane region" description="Helical" evidence="8">
    <location>
        <begin position="275"/>
        <end position="300"/>
    </location>
</feature>
<sequence>MSSMFFYNGIMRDPISIFFAIIIVLVFVPIFIYSKGYTSEYIGKYSVKYNFTLTILFVFSMLCVVFAGDSITFLVFWEVMSAVSFFIVIYEHNNKENIKSGIMYFMMTHISGLFLMIMFAFIYKYTGSTSFQDIYKLSINFDESQKYIIFIFAILGFGAKAGIIPLHAWLPKAHPSAPSNGSALMSGLMLKVALYGLIRVTFTLIGIVPLKLALLLVVLGSLTAIYSVLNAIMQKDIKRFLAYSSAENIGIILSSLGLSLVFYNFNLVSFANLTLTAALFHILNHAIFKSLLFANAGSVLYATGTKNMNELGGLYKKMKFAAICAFIGTAAISAIPPLNGFTSEILIFKCFIIGTTSIEGTWTALIIIASGLLITLTSGVTLYASVKSFGITYLGAERSEKALKVHKIPLSMNLGLGLLAFMCIAFGVFSPYIINLISKVSNSILSTNVPLINSEVNNEIMIAASIFFLLIVIIISASKVLNNKTTSTIKETWGCGFNNLKPYMQYSGDGYSQPLAKIFGKIVGYSKEVKISSSIHLRDRSVDNIEKYIYGPTVELVHNIAAYITKIHFGKIQAYVAYIFISLIVTVLLVNMFI</sequence>
<protein>
    <submittedName>
        <fullName evidence="10">Hydrogenase-4 component B</fullName>
        <ecNumber evidence="10">1.-.-.-</ecNumber>
    </submittedName>
</protein>
<dbReference type="STRING" id="36844.SAMN04488501_106126"/>
<evidence type="ECO:0000256" key="3">
    <source>
        <dbReference type="ARBA" id="ARBA00022692"/>
    </source>
</evidence>
<feature type="transmembrane region" description="Helical" evidence="8">
    <location>
        <begin position="15"/>
        <end position="34"/>
    </location>
</feature>
<dbReference type="GO" id="GO:0016491">
    <property type="term" value="F:oxidoreductase activity"/>
    <property type="evidence" value="ECO:0007669"/>
    <property type="project" value="UniProtKB-KW"/>
</dbReference>
<dbReference type="InterPro" id="IPR052175">
    <property type="entry name" value="ComplexI-like_HydComp"/>
</dbReference>